<name>A0AAQ3WIK7_PASNO</name>
<dbReference type="SUPFAM" id="SSF81383">
    <property type="entry name" value="F-box domain"/>
    <property type="match status" value="1"/>
</dbReference>
<keyword evidence="4" id="KW-1185">Reference proteome</keyword>
<dbReference type="PANTHER" id="PTHR33110">
    <property type="entry name" value="F-BOX/KELCH-REPEAT PROTEIN-RELATED"/>
    <property type="match status" value="1"/>
</dbReference>
<dbReference type="Gene3D" id="1.20.1280.50">
    <property type="match status" value="1"/>
</dbReference>
<sequence length="436" mass="48975">MSPRQRSPPWSDLPPELLALVLLRLPSHADRAFFTAVCRAWRSAARRCRLPPPSPMPWLMLPGGDVVSFPQGKTLRLPDGLRYHNSCGEWLLLSRGDKSCFLMNPFTKATMPLPALCSYTTYTEPVEAFHDPFAPVMEMTWKYCMDISRIYVQSLAVCSTRLIAAVISMKGLDTSTIALCQPGAAAWSVGTNKHSRWLSDLVFFRGKLYALGGIQDRGLFAIDIVDEHGNNKPRVSRIERILDGVPRKSECYYLVGCHSRLLMICRKINYTIETVYDTWKGKCFLLVAGSSKFEVFEADFERSLWAEVRSLGHDQALFVGRGCSRAVHVSPYDLSRDCIFYVDDYIASNWKKTTTSCGAYDMKDGKVYSPFPMIRVSNLGRINLIFNPENPFESTKNGLQVTKEHLQEYLETNKEDPRTLLCGGAAGSSAASTTSR</sequence>
<organism evidence="3 4">
    <name type="scientific">Paspalum notatum var. saurae</name>
    <dbReference type="NCBI Taxonomy" id="547442"/>
    <lineage>
        <taxon>Eukaryota</taxon>
        <taxon>Viridiplantae</taxon>
        <taxon>Streptophyta</taxon>
        <taxon>Embryophyta</taxon>
        <taxon>Tracheophyta</taxon>
        <taxon>Spermatophyta</taxon>
        <taxon>Magnoliopsida</taxon>
        <taxon>Liliopsida</taxon>
        <taxon>Poales</taxon>
        <taxon>Poaceae</taxon>
        <taxon>PACMAD clade</taxon>
        <taxon>Panicoideae</taxon>
        <taxon>Andropogonodae</taxon>
        <taxon>Paspaleae</taxon>
        <taxon>Paspalinae</taxon>
        <taxon>Paspalum</taxon>
    </lineage>
</organism>
<feature type="domain" description="F-box" evidence="2">
    <location>
        <begin position="10"/>
        <end position="49"/>
    </location>
</feature>
<evidence type="ECO:0000259" key="1">
    <source>
        <dbReference type="Pfam" id="PF03478"/>
    </source>
</evidence>
<reference evidence="3 4" key="1">
    <citation type="submission" date="2024-02" db="EMBL/GenBank/DDBJ databases">
        <title>High-quality chromosome-scale genome assembly of Pensacola bahiagrass (Paspalum notatum Flugge var. saurae).</title>
        <authorList>
            <person name="Vega J.M."/>
            <person name="Podio M."/>
            <person name="Orjuela J."/>
            <person name="Siena L.A."/>
            <person name="Pessino S.C."/>
            <person name="Combes M.C."/>
            <person name="Mariac C."/>
            <person name="Albertini E."/>
            <person name="Pupilli F."/>
            <person name="Ortiz J.P.A."/>
            <person name="Leblanc O."/>
        </authorList>
    </citation>
    <scope>NUCLEOTIDE SEQUENCE [LARGE SCALE GENOMIC DNA]</scope>
    <source>
        <strain evidence="3">R1</strain>
        <tissue evidence="3">Leaf</tissue>
    </source>
</reference>
<dbReference type="InterPro" id="IPR005174">
    <property type="entry name" value="KIB1-4_b-propeller"/>
</dbReference>
<dbReference type="Proteomes" id="UP001341281">
    <property type="component" value="Chromosome 03"/>
</dbReference>
<accession>A0AAQ3WIK7</accession>
<proteinExistence type="predicted"/>
<dbReference type="PANTHER" id="PTHR33110:SF43">
    <property type="entry name" value="F-BOX DOMAIN-CONTAINING PROTEIN"/>
    <property type="match status" value="1"/>
</dbReference>
<dbReference type="Pfam" id="PF03478">
    <property type="entry name" value="Beta-prop_KIB1-4"/>
    <property type="match status" value="1"/>
</dbReference>
<gene>
    <name evidence="3" type="ORF">U9M48_012612</name>
</gene>
<dbReference type="InterPro" id="IPR001810">
    <property type="entry name" value="F-box_dom"/>
</dbReference>
<dbReference type="EMBL" id="CP144747">
    <property type="protein sequence ID" value="WVZ62922.1"/>
    <property type="molecule type" value="Genomic_DNA"/>
</dbReference>
<dbReference type="InterPro" id="IPR036047">
    <property type="entry name" value="F-box-like_dom_sf"/>
</dbReference>
<evidence type="ECO:0000313" key="4">
    <source>
        <dbReference type="Proteomes" id="UP001341281"/>
    </source>
</evidence>
<dbReference type="AlphaFoldDB" id="A0AAQ3WIK7"/>
<protein>
    <recommendedName>
        <fullName evidence="5">DUF295 domain-containing protein</fullName>
    </recommendedName>
</protein>
<dbReference type="Pfam" id="PF12937">
    <property type="entry name" value="F-box-like"/>
    <property type="match status" value="1"/>
</dbReference>
<evidence type="ECO:0008006" key="5">
    <source>
        <dbReference type="Google" id="ProtNLM"/>
    </source>
</evidence>
<feature type="domain" description="KIB1-4 beta-propeller" evidence="1">
    <location>
        <begin position="68"/>
        <end position="361"/>
    </location>
</feature>
<evidence type="ECO:0000313" key="3">
    <source>
        <dbReference type="EMBL" id="WVZ62922.1"/>
    </source>
</evidence>
<evidence type="ECO:0000259" key="2">
    <source>
        <dbReference type="Pfam" id="PF12937"/>
    </source>
</evidence>